<dbReference type="PANTHER" id="PTHR21110:SF0">
    <property type="entry name" value="PHOSPHOPENTOMUTASE"/>
    <property type="match status" value="1"/>
</dbReference>
<evidence type="ECO:0000256" key="3">
    <source>
        <dbReference type="ARBA" id="ARBA00023211"/>
    </source>
</evidence>
<dbReference type="SUPFAM" id="SSF53649">
    <property type="entry name" value="Alkaline phosphatase-like"/>
    <property type="match status" value="1"/>
</dbReference>
<protein>
    <submittedName>
        <fullName evidence="5">Phosphoglyceromutase</fullName>
    </submittedName>
</protein>
<organism evidence="5">
    <name type="scientific">hydrocarbon metagenome</name>
    <dbReference type="NCBI Taxonomy" id="938273"/>
    <lineage>
        <taxon>unclassified sequences</taxon>
        <taxon>metagenomes</taxon>
        <taxon>ecological metagenomes</taxon>
    </lineage>
</organism>
<dbReference type="PANTHER" id="PTHR21110">
    <property type="entry name" value="PHOSPHOPENTOMUTASE"/>
    <property type="match status" value="1"/>
</dbReference>
<dbReference type="GO" id="GO:0008973">
    <property type="term" value="F:phosphopentomutase activity"/>
    <property type="evidence" value="ECO:0007669"/>
    <property type="project" value="InterPro"/>
</dbReference>
<comment type="caution">
    <text evidence="5">The sequence shown here is derived from an EMBL/GenBank/DDBJ whole genome shotgun (WGS) entry which is preliminary data.</text>
</comment>
<keyword evidence="3" id="KW-0464">Manganese</keyword>
<name>A0A0W8E6J4_9ZZZZ</name>
<reference evidence="5" key="1">
    <citation type="journal article" date="2015" name="Proc. Natl. Acad. Sci. U.S.A.">
        <title>Networks of energetic and metabolic interactions define dynamics in microbial communities.</title>
        <authorList>
            <person name="Embree M."/>
            <person name="Liu J.K."/>
            <person name="Al-Bassam M.M."/>
            <person name="Zengler K."/>
        </authorList>
    </citation>
    <scope>NUCLEOTIDE SEQUENCE</scope>
</reference>
<dbReference type="GO" id="GO:0043094">
    <property type="term" value="P:metabolic compound salvage"/>
    <property type="evidence" value="ECO:0007669"/>
    <property type="project" value="InterPro"/>
</dbReference>
<evidence type="ECO:0000259" key="4">
    <source>
        <dbReference type="Pfam" id="PF01676"/>
    </source>
</evidence>
<dbReference type="GO" id="GO:0000287">
    <property type="term" value="F:magnesium ion binding"/>
    <property type="evidence" value="ECO:0007669"/>
    <property type="project" value="InterPro"/>
</dbReference>
<gene>
    <name evidence="5" type="ORF">ASZ90_018604</name>
</gene>
<proteinExistence type="inferred from homology"/>
<dbReference type="AlphaFoldDB" id="A0A0W8E6J4"/>
<feature type="domain" description="Metalloenzyme" evidence="4">
    <location>
        <begin position="189"/>
        <end position="299"/>
    </location>
</feature>
<dbReference type="GO" id="GO:0005829">
    <property type="term" value="C:cytosol"/>
    <property type="evidence" value="ECO:0007669"/>
    <property type="project" value="TreeGrafter"/>
</dbReference>
<sequence length="311" mass="34776">MKVLMIFIDGFGLGNKGENNPYFFARTPFLDSLLGGHSLYADSGLVKGNRAMMIPTDACLGIPGVPQSATGQTTLWTGINAANKVGRHVNAYPTRELRDLISSYSIMKILADKGKKVTFANAYREEYFQLVQQRKAFHSTSTLVALSSGQPLRTIEDLNRSNAVYQDFTNRMLIEWGYQVKEISPEQAGQNLARLARQYDFTLYEYFISDKTGHARDMARAIEIYQMLDRMMATCIADTNLKDTMVLIVSDHGNLEDLSCKGHTVNKVPTILINNNYERTAFSAISSLTDMTPFVLDLLLPDTKEGAISKR</sequence>
<evidence type="ECO:0000256" key="1">
    <source>
        <dbReference type="ARBA" id="ARBA00010373"/>
    </source>
</evidence>
<accession>A0A0W8E6J4</accession>
<evidence type="ECO:0000256" key="2">
    <source>
        <dbReference type="ARBA" id="ARBA00022723"/>
    </source>
</evidence>
<dbReference type="InterPro" id="IPR010045">
    <property type="entry name" value="DeoB"/>
</dbReference>
<comment type="similarity">
    <text evidence="1">Belongs to the phosphopentomutase family.</text>
</comment>
<dbReference type="Gene3D" id="3.40.720.10">
    <property type="entry name" value="Alkaline Phosphatase, subunit A"/>
    <property type="match status" value="1"/>
</dbReference>
<dbReference type="EMBL" id="LNQE01001863">
    <property type="protein sequence ID" value="KUG03987.1"/>
    <property type="molecule type" value="Genomic_DNA"/>
</dbReference>
<keyword evidence="2" id="KW-0479">Metal-binding</keyword>
<dbReference type="InterPro" id="IPR006124">
    <property type="entry name" value="Metalloenzyme"/>
</dbReference>
<dbReference type="InterPro" id="IPR017850">
    <property type="entry name" value="Alkaline_phosphatase_core_sf"/>
</dbReference>
<dbReference type="Pfam" id="PF01676">
    <property type="entry name" value="Metalloenzyme"/>
    <property type="match status" value="1"/>
</dbReference>
<dbReference type="GO" id="GO:0009117">
    <property type="term" value="P:nucleotide metabolic process"/>
    <property type="evidence" value="ECO:0007669"/>
    <property type="project" value="InterPro"/>
</dbReference>
<evidence type="ECO:0000313" key="5">
    <source>
        <dbReference type="EMBL" id="KUG03987.1"/>
    </source>
</evidence>